<dbReference type="Proteomes" id="UP000260983">
    <property type="component" value="Unassembled WGS sequence"/>
</dbReference>
<accession>A0A3E5B8C0</accession>
<name>A0A3E5B8C0_9BACE</name>
<evidence type="ECO:0000313" key="2">
    <source>
        <dbReference type="Proteomes" id="UP000260983"/>
    </source>
</evidence>
<reference evidence="1 2" key="1">
    <citation type="submission" date="2018-08" db="EMBL/GenBank/DDBJ databases">
        <title>A genome reference for cultivated species of the human gut microbiota.</title>
        <authorList>
            <person name="Zou Y."/>
            <person name="Xue W."/>
            <person name="Luo G."/>
        </authorList>
    </citation>
    <scope>NUCLEOTIDE SEQUENCE [LARGE SCALE GENOMIC DNA]</scope>
    <source>
        <strain evidence="1 2">OM05-15BH</strain>
    </source>
</reference>
<sequence>MISDQDFKLLKHECKGYDVFLQGEDAESGYRPDYVLKRDNEYIILESENATSRKTFIGGMLKAAHFLTGSNFGILIYVMTPKKNTKVSSIKYQIETYFDYIREITNLRKIYVIEADKYIMNGDAISIDSEEFKKLSVCIE</sequence>
<protein>
    <submittedName>
        <fullName evidence="1">Uncharacterized protein</fullName>
    </submittedName>
</protein>
<gene>
    <name evidence="1" type="ORF">DXB65_15340</name>
</gene>
<dbReference type="AlphaFoldDB" id="A0A3E5B8C0"/>
<organism evidence="1 2">
    <name type="scientific">Bacteroides oleiciplenus</name>
    <dbReference type="NCBI Taxonomy" id="626931"/>
    <lineage>
        <taxon>Bacteria</taxon>
        <taxon>Pseudomonadati</taxon>
        <taxon>Bacteroidota</taxon>
        <taxon>Bacteroidia</taxon>
        <taxon>Bacteroidales</taxon>
        <taxon>Bacteroidaceae</taxon>
        <taxon>Bacteroides</taxon>
    </lineage>
</organism>
<dbReference type="RefSeq" id="WP_009129281.1">
    <property type="nucleotide sequence ID" value="NZ_CABKRN010000002.1"/>
</dbReference>
<proteinExistence type="predicted"/>
<comment type="caution">
    <text evidence="1">The sequence shown here is derived from an EMBL/GenBank/DDBJ whole genome shotgun (WGS) entry which is preliminary data.</text>
</comment>
<dbReference type="EMBL" id="QSUL01000010">
    <property type="protein sequence ID" value="RGN33852.1"/>
    <property type="molecule type" value="Genomic_DNA"/>
</dbReference>
<evidence type="ECO:0000313" key="1">
    <source>
        <dbReference type="EMBL" id="RGN33852.1"/>
    </source>
</evidence>